<dbReference type="AlphaFoldDB" id="A0A6I4UP34"/>
<organism evidence="2 3">
    <name type="scientific">Croceibacterium soli</name>
    <dbReference type="NCBI Taxonomy" id="1739690"/>
    <lineage>
        <taxon>Bacteria</taxon>
        <taxon>Pseudomonadati</taxon>
        <taxon>Pseudomonadota</taxon>
        <taxon>Alphaproteobacteria</taxon>
        <taxon>Sphingomonadales</taxon>
        <taxon>Erythrobacteraceae</taxon>
        <taxon>Croceibacterium</taxon>
    </lineage>
</organism>
<dbReference type="RefSeq" id="WP_160745334.1">
    <property type="nucleotide sequence ID" value="NZ_WTYK01000001.1"/>
</dbReference>
<proteinExistence type="predicted"/>
<dbReference type="EMBL" id="WTYK01000001">
    <property type="protein sequence ID" value="MXP40512.1"/>
    <property type="molecule type" value="Genomic_DNA"/>
</dbReference>
<comment type="caution">
    <text evidence="2">The sequence shown here is derived from an EMBL/GenBank/DDBJ whole genome shotgun (WGS) entry which is preliminary data.</text>
</comment>
<evidence type="ECO:0000313" key="2">
    <source>
        <dbReference type="EMBL" id="MXP40512.1"/>
    </source>
</evidence>
<evidence type="ECO:0000313" key="3">
    <source>
        <dbReference type="Proteomes" id="UP000469159"/>
    </source>
</evidence>
<feature type="chain" id="PRO_5026236283" description="Methyltransferase" evidence="1">
    <location>
        <begin position="21"/>
        <end position="281"/>
    </location>
</feature>
<evidence type="ECO:0000256" key="1">
    <source>
        <dbReference type="SAM" id="SignalP"/>
    </source>
</evidence>
<reference evidence="2 3" key="1">
    <citation type="submission" date="2019-12" db="EMBL/GenBank/DDBJ databases">
        <title>Genomic-based taxomic classification of the family Erythrobacteraceae.</title>
        <authorList>
            <person name="Xu L."/>
        </authorList>
    </citation>
    <scope>NUCLEOTIDE SEQUENCE [LARGE SCALE GENOMIC DNA]</scope>
    <source>
        <strain evidence="2 3">MCCC 1K02066</strain>
    </source>
</reference>
<sequence>MPRSILAAAVLALAVPAGFAAPAAAQDAAAQTALAQVLAHSRRAEDRARDQHRHPAETLAFFRVEPGMTVVDYMPAGGWYSRVLIPYLGSQGTYIGLNPKLDDSLTGYWDMYRGTAEKLPAQAKEWTGGEGARVIGANTDSVPEELHGTADRFLIFREIHNMRRFGWLHDSLVTARKLLKADGLLGVVQHRAKADAPAEYVLGDNGYQREQDVIALMQAYGFELVERSEINANPKDPANWETGVWTLPPSYRGAGENAARRAELDAIGESDRMTLLFRKRA</sequence>
<dbReference type="InterPro" id="IPR016980">
    <property type="entry name" value="S-AdoMet-dep_MeTrfase_Alr7345"/>
</dbReference>
<dbReference type="InterPro" id="IPR029063">
    <property type="entry name" value="SAM-dependent_MTases_sf"/>
</dbReference>
<dbReference type="Gene3D" id="3.40.50.150">
    <property type="entry name" value="Vaccinia Virus protein VP39"/>
    <property type="match status" value="1"/>
</dbReference>
<accession>A0A6I4UP34</accession>
<dbReference type="Proteomes" id="UP000469159">
    <property type="component" value="Unassembled WGS sequence"/>
</dbReference>
<dbReference type="OrthoDB" id="9801692at2"/>
<keyword evidence="1" id="KW-0732">Signal</keyword>
<name>A0A6I4UP34_9SPHN</name>
<dbReference type="PIRSF" id="PIRSF031679">
    <property type="entry name" value="Mtase_Alr7345_prd"/>
    <property type="match status" value="1"/>
</dbReference>
<evidence type="ECO:0008006" key="4">
    <source>
        <dbReference type="Google" id="ProtNLM"/>
    </source>
</evidence>
<dbReference type="SUPFAM" id="SSF53335">
    <property type="entry name" value="S-adenosyl-L-methionine-dependent methyltransferases"/>
    <property type="match status" value="1"/>
</dbReference>
<keyword evidence="3" id="KW-1185">Reference proteome</keyword>
<feature type="signal peptide" evidence="1">
    <location>
        <begin position="1"/>
        <end position="20"/>
    </location>
</feature>
<gene>
    <name evidence="2" type="ORF">GRI75_02475</name>
</gene>
<protein>
    <recommendedName>
        <fullName evidence="4">Methyltransferase</fullName>
    </recommendedName>
</protein>